<proteinExistence type="predicted"/>
<organism evidence="1 2">
    <name type="scientific">Gracilariopsis chorda</name>
    <dbReference type="NCBI Taxonomy" id="448386"/>
    <lineage>
        <taxon>Eukaryota</taxon>
        <taxon>Rhodophyta</taxon>
        <taxon>Florideophyceae</taxon>
        <taxon>Rhodymeniophycidae</taxon>
        <taxon>Gracilariales</taxon>
        <taxon>Gracilariaceae</taxon>
        <taxon>Gracilariopsis</taxon>
    </lineage>
</organism>
<dbReference type="EMBL" id="NBIV01000205">
    <property type="protein sequence ID" value="PXF41637.1"/>
    <property type="molecule type" value="Genomic_DNA"/>
</dbReference>
<protein>
    <submittedName>
        <fullName evidence="1">Uncharacterized protein</fullName>
    </submittedName>
</protein>
<gene>
    <name evidence="1" type="ORF">BWQ96_08648</name>
</gene>
<dbReference type="AlphaFoldDB" id="A0A2V3IHS9"/>
<reference evidence="1 2" key="1">
    <citation type="journal article" date="2018" name="Mol. Biol. Evol.">
        <title>Analysis of the draft genome of the red seaweed Gracilariopsis chorda provides insights into genome size evolution in Rhodophyta.</title>
        <authorList>
            <person name="Lee J."/>
            <person name="Yang E.C."/>
            <person name="Graf L."/>
            <person name="Yang J.H."/>
            <person name="Qiu H."/>
            <person name="Zel Zion U."/>
            <person name="Chan C.X."/>
            <person name="Stephens T.G."/>
            <person name="Weber A.P.M."/>
            <person name="Boo G.H."/>
            <person name="Boo S.M."/>
            <person name="Kim K.M."/>
            <person name="Shin Y."/>
            <person name="Jung M."/>
            <person name="Lee S.J."/>
            <person name="Yim H.S."/>
            <person name="Lee J.H."/>
            <person name="Bhattacharya D."/>
            <person name="Yoon H.S."/>
        </authorList>
    </citation>
    <scope>NUCLEOTIDE SEQUENCE [LARGE SCALE GENOMIC DNA]</scope>
    <source>
        <strain evidence="1 2">SKKU-2015</strain>
        <tissue evidence="1">Whole body</tissue>
    </source>
</reference>
<sequence length="146" mass="16508">MTSTQAACAAASAVKQAATQAAKNIPKSLSDELFWVRNMPTRAIAHFLMGYESRLAPHDELFDKVNASGLMRSKRHFKHCLKMMRLQKRVDVVCLGPQRVGSSTRKFAVKLTSRGNAVYRYYRNCERWQVEHGGERPKRPGLTDAL</sequence>
<accession>A0A2V3IHS9</accession>
<dbReference type="Proteomes" id="UP000247409">
    <property type="component" value="Unassembled WGS sequence"/>
</dbReference>
<comment type="caution">
    <text evidence="1">The sequence shown here is derived from an EMBL/GenBank/DDBJ whole genome shotgun (WGS) entry which is preliminary data.</text>
</comment>
<evidence type="ECO:0000313" key="1">
    <source>
        <dbReference type="EMBL" id="PXF41637.1"/>
    </source>
</evidence>
<keyword evidence="2" id="KW-1185">Reference proteome</keyword>
<name>A0A2V3IHS9_9FLOR</name>
<evidence type="ECO:0000313" key="2">
    <source>
        <dbReference type="Proteomes" id="UP000247409"/>
    </source>
</evidence>